<dbReference type="Proteomes" id="UP001595962">
    <property type="component" value="Unassembled WGS sequence"/>
</dbReference>
<dbReference type="EMBL" id="JBHSGB010000006">
    <property type="protein sequence ID" value="MFC4654618.1"/>
    <property type="molecule type" value="Genomic_DNA"/>
</dbReference>
<dbReference type="InterPro" id="IPR013078">
    <property type="entry name" value="His_Pase_superF_clade-1"/>
</dbReference>
<name>A0ABV9JK51_9GAMM</name>
<organism evidence="1 2">
    <name type="scientific">Rheinheimera marina</name>
    <dbReference type="NCBI Taxonomy" id="1774958"/>
    <lineage>
        <taxon>Bacteria</taxon>
        <taxon>Pseudomonadati</taxon>
        <taxon>Pseudomonadota</taxon>
        <taxon>Gammaproteobacteria</taxon>
        <taxon>Chromatiales</taxon>
        <taxon>Chromatiaceae</taxon>
        <taxon>Rheinheimera</taxon>
    </lineage>
</organism>
<keyword evidence="2" id="KW-1185">Reference proteome</keyword>
<evidence type="ECO:0000313" key="1">
    <source>
        <dbReference type="EMBL" id="MFC4654618.1"/>
    </source>
</evidence>
<reference evidence="2" key="1">
    <citation type="journal article" date="2019" name="Int. J. Syst. Evol. Microbiol.">
        <title>The Global Catalogue of Microorganisms (GCM) 10K type strain sequencing project: providing services to taxonomists for standard genome sequencing and annotation.</title>
        <authorList>
            <consortium name="The Broad Institute Genomics Platform"/>
            <consortium name="The Broad Institute Genome Sequencing Center for Infectious Disease"/>
            <person name="Wu L."/>
            <person name="Ma J."/>
        </authorList>
    </citation>
    <scope>NUCLEOTIDE SEQUENCE [LARGE SCALE GENOMIC DNA]</scope>
    <source>
        <strain evidence="2">DT28</strain>
    </source>
</reference>
<gene>
    <name evidence="1" type="ORF">ACFO3I_06245</name>
</gene>
<sequence length="199" mass="22903">MQQIDLVRHGPVDSPAGLFGHTDIALAETNPVCLHWLAEQHYHRVVSSPLQRCHTTARQQANRLQLAETTEPLLKEMHFGRWDGMQYSEQHPDWPALCQFWQNPLQHNPPDGETLQEFIQRVQQGFELQSQWQQGRQLWLVHAGVIRVILAAILAIPQQHLPWWQQLSVGYGSVSRIRRLTPDSPWQLLCMAAPLPPSD</sequence>
<proteinExistence type="predicted"/>
<dbReference type="SUPFAM" id="SSF53254">
    <property type="entry name" value="Phosphoglycerate mutase-like"/>
    <property type="match status" value="1"/>
</dbReference>
<dbReference type="CDD" id="cd07067">
    <property type="entry name" value="HP_PGM_like"/>
    <property type="match status" value="1"/>
</dbReference>
<evidence type="ECO:0000313" key="2">
    <source>
        <dbReference type="Proteomes" id="UP001595962"/>
    </source>
</evidence>
<dbReference type="Gene3D" id="3.40.50.1240">
    <property type="entry name" value="Phosphoglycerate mutase-like"/>
    <property type="match status" value="1"/>
</dbReference>
<comment type="caution">
    <text evidence="1">The sequence shown here is derived from an EMBL/GenBank/DDBJ whole genome shotgun (WGS) entry which is preliminary data.</text>
</comment>
<protein>
    <submittedName>
        <fullName evidence="1">Histidine phosphatase family protein</fullName>
    </submittedName>
</protein>
<accession>A0ABV9JK51</accession>
<dbReference type="SMART" id="SM00855">
    <property type="entry name" value="PGAM"/>
    <property type="match status" value="1"/>
</dbReference>
<dbReference type="InterPro" id="IPR029033">
    <property type="entry name" value="His_PPase_superfam"/>
</dbReference>
<dbReference type="RefSeq" id="WP_377332627.1">
    <property type="nucleotide sequence ID" value="NZ_JBHSGB010000006.1"/>
</dbReference>
<dbReference type="Pfam" id="PF00300">
    <property type="entry name" value="His_Phos_1"/>
    <property type="match status" value="1"/>
</dbReference>